<comment type="similarity">
    <text evidence="1">Belongs to the 'GDSL' lipolytic enzyme family.</text>
</comment>
<gene>
    <name evidence="4" type="ORF">PVAP13_5NG032208</name>
</gene>
<evidence type="ECO:0000256" key="1">
    <source>
        <dbReference type="ARBA" id="ARBA00008668"/>
    </source>
</evidence>
<organism evidence="4 5">
    <name type="scientific">Panicum virgatum</name>
    <name type="common">Blackwell switchgrass</name>
    <dbReference type="NCBI Taxonomy" id="38727"/>
    <lineage>
        <taxon>Eukaryota</taxon>
        <taxon>Viridiplantae</taxon>
        <taxon>Streptophyta</taxon>
        <taxon>Embryophyta</taxon>
        <taxon>Tracheophyta</taxon>
        <taxon>Spermatophyta</taxon>
        <taxon>Magnoliopsida</taxon>
        <taxon>Liliopsida</taxon>
        <taxon>Poales</taxon>
        <taxon>Poaceae</taxon>
        <taxon>PACMAD clade</taxon>
        <taxon>Panicoideae</taxon>
        <taxon>Panicodae</taxon>
        <taxon>Paniceae</taxon>
        <taxon>Panicinae</taxon>
        <taxon>Panicum</taxon>
        <taxon>Panicum sect. Hiantes</taxon>
    </lineage>
</organism>
<dbReference type="GO" id="GO:0016788">
    <property type="term" value="F:hydrolase activity, acting on ester bonds"/>
    <property type="evidence" value="ECO:0007669"/>
    <property type="project" value="InterPro"/>
</dbReference>
<dbReference type="PANTHER" id="PTHR22835">
    <property type="entry name" value="ZINC FINGER FYVE DOMAIN CONTAINING PROTEIN"/>
    <property type="match status" value="1"/>
</dbReference>
<dbReference type="PANTHER" id="PTHR22835:SF286">
    <property type="entry name" value="OS01G0214600 PROTEIN"/>
    <property type="match status" value="1"/>
</dbReference>
<name>A0A8T0RJD1_PANVG</name>
<protein>
    <recommendedName>
        <fullName evidence="6">GDSL esterase/lipase</fullName>
    </recommendedName>
</protein>
<evidence type="ECO:0000313" key="4">
    <source>
        <dbReference type="EMBL" id="KAG2586201.1"/>
    </source>
</evidence>
<accession>A0A8T0RJD1</accession>
<dbReference type="Gene3D" id="3.40.50.1110">
    <property type="entry name" value="SGNH hydrolase"/>
    <property type="match status" value="1"/>
</dbReference>
<evidence type="ECO:0008006" key="6">
    <source>
        <dbReference type="Google" id="ProtNLM"/>
    </source>
</evidence>
<keyword evidence="3" id="KW-0732">Signal</keyword>
<dbReference type="AlphaFoldDB" id="A0A8T0RJD1"/>
<keyword evidence="2" id="KW-0325">Glycoprotein</keyword>
<dbReference type="InterPro" id="IPR001087">
    <property type="entry name" value="GDSL"/>
</dbReference>
<evidence type="ECO:0000256" key="3">
    <source>
        <dbReference type="SAM" id="SignalP"/>
    </source>
</evidence>
<comment type="caution">
    <text evidence="4">The sequence shown here is derived from an EMBL/GenBank/DDBJ whole genome shotgun (WGS) entry which is preliminary data.</text>
</comment>
<sequence length="92" mass="9702">MLRAAVLILFLLSGVARHGCSQSYNAIYSFGDSISDTGNLCTGSGGCPSRLTTGQLPYGQTHFGRPTGRCTDGRVVVDFLAEHFGLPLLPPS</sequence>
<evidence type="ECO:0000313" key="5">
    <source>
        <dbReference type="Proteomes" id="UP000823388"/>
    </source>
</evidence>
<dbReference type="Pfam" id="PF00657">
    <property type="entry name" value="Lipase_GDSL"/>
    <property type="match status" value="1"/>
</dbReference>
<dbReference type="EMBL" id="CM029046">
    <property type="protein sequence ID" value="KAG2586201.1"/>
    <property type="molecule type" value="Genomic_DNA"/>
</dbReference>
<reference evidence="4" key="1">
    <citation type="submission" date="2020-05" db="EMBL/GenBank/DDBJ databases">
        <title>WGS assembly of Panicum virgatum.</title>
        <authorList>
            <person name="Lovell J.T."/>
            <person name="Jenkins J."/>
            <person name="Shu S."/>
            <person name="Juenger T.E."/>
            <person name="Schmutz J."/>
        </authorList>
    </citation>
    <scope>NUCLEOTIDE SEQUENCE</scope>
    <source>
        <strain evidence="4">AP13</strain>
    </source>
</reference>
<feature type="chain" id="PRO_5035731875" description="GDSL esterase/lipase" evidence="3">
    <location>
        <begin position="22"/>
        <end position="92"/>
    </location>
</feature>
<feature type="signal peptide" evidence="3">
    <location>
        <begin position="1"/>
        <end position="21"/>
    </location>
</feature>
<dbReference type="Proteomes" id="UP000823388">
    <property type="component" value="Chromosome 5N"/>
</dbReference>
<keyword evidence="5" id="KW-1185">Reference proteome</keyword>
<evidence type="ECO:0000256" key="2">
    <source>
        <dbReference type="ARBA" id="ARBA00023180"/>
    </source>
</evidence>
<proteinExistence type="inferred from homology"/>
<dbReference type="InterPro" id="IPR036514">
    <property type="entry name" value="SGNH_hydro_sf"/>
</dbReference>